<keyword evidence="4" id="KW-1185">Reference proteome</keyword>
<protein>
    <recommendedName>
        <fullName evidence="5">DUF4307 domain-containing protein</fullName>
    </recommendedName>
</protein>
<keyword evidence="1" id="KW-0812">Transmembrane</keyword>
<dbReference type="Proteomes" id="UP000326831">
    <property type="component" value="Chromosome"/>
</dbReference>
<organism evidence="3 4">
    <name type="scientific">Streptomyces subrutilus</name>
    <dbReference type="NCBI Taxonomy" id="36818"/>
    <lineage>
        <taxon>Bacteria</taxon>
        <taxon>Bacillati</taxon>
        <taxon>Actinomycetota</taxon>
        <taxon>Actinomycetes</taxon>
        <taxon>Kitasatosporales</taxon>
        <taxon>Streptomycetaceae</taxon>
        <taxon>Streptomyces</taxon>
    </lineage>
</organism>
<accession>A0A5P2UN73</accession>
<evidence type="ECO:0000313" key="4">
    <source>
        <dbReference type="Proteomes" id="UP000326831"/>
    </source>
</evidence>
<feature type="transmembrane region" description="Helical" evidence="1">
    <location>
        <begin position="28"/>
        <end position="49"/>
    </location>
</feature>
<dbReference type="Proteomes" id="UP000634660">
    <property type="component" value="Unassembled WGS sequence"/>
</dbReference>
<reference evidence="2" key="1">
    <citation type="journal article" date="2014" name="Int. J. Syst. Evol. Microbiol.">
        <title>Complete genome sequence of Corynebacterium casei LMG S-19264T (=DSM 44701T), isolated from a smear-ripened cheese.</title>
        <authorList>
            <consortium name="US DOE Joint Genome Institute (JGI-PGF)"/>
            <person name="Walter F."/>
            <person name="Albersmeier A."/>
            <person name="Kalinowski J."/>
            <person name="Ruckert C."/>
        </authorList>
    </citation>
    <scope>NUCLEOTIDE SEQUENCE</scope>
    <source>
        <strain evidence="2">JCM 4834</strain>
    </source>
</reference>
<reference evidence="3 4" key="2">
    <citation type="submission" date="2017-09" db="EMBL/GenBank/DDBJ databases">
        <authorList>
            <person name="Lee N."/>
            <person name="Cho B.-K."/>
        </authorList>
    </citation>
    <scope>NUCLEOTIDE SEQUENCE [LARGE SCALE GENOMIC DNA]</scope>
    <source>
        <strain evidence="3 4">ATCC 27467</strain>
    </source>
</reference>
<sequence length="167" mass="16804">MGPLVLVTGAAAGEDRGMGVSALKWRGWVVGLVALAGLLVFAPLGLYVWASGGAGGADAAAAPRPALEGVRVTGCRIDPASRRVVATVEAAGRPEGPGAYVVTVEFRDSARAEPGGRTAQSLVRIPGVAVGVTESAEALGPVWPVATVPWCGAEAAAFTPLSPQPRR</sequence>
<keyword evidence="1" id="KW-1133">Transmembrane helix</keyword>
<gene>
    <name evidence="3" type="ORF">CP968_12775</name>
    <name evidence="2" type="ORF">GCM10010371_40710</name>
</gene>
<keyword evidence="1" id="KW-0472">Membrane</keyword>
<evidence type="ECO:0000313" key="3">
    <source>
        <dbReference type="EMBL" id="QEU79061.1"/>
    </source>
</evidence>
<dbReference type="EMBL" id="CP023701">
    <property type="protein sequence ID" value="QEU79061.1"/>
    <property type="molecule type" value="Genomic_DNA"/>
</dbReference>
<evidence type="ECO:0008006" key="5">
    <source>
        <dbReference type="Google" id="ProtNLM"/>
    </source>
</evidence>
<proteinExistence type="predicted"/>
<reference evidence="2" key="3">
    <citation type="submission" date="2020-09" db="EMBL/GenBank/DDBJ databases">
        <authorList>
            <person name="Sun Q."/>
            <person name="Ohkuma M."/>
        </authorList>
    </citation>
    <scope>NUCLEOTIDE SEQUENCE</scope>
    <source>
        <strain evidence="2">JCM 4834</strain>
    </source>
</reference>
<evidence type="ECO:0000313" key="2">
    <source>
        <dbReference type="EMBL" id="GGZ76829.1"/>
    </source>
</evidence>
<evidence type="ECO:0000256" key="1">
    <source>
        <dbReference type="SAM" id="Phobius"/>
    </source>
</evidence>
<dbReference type="EMBL" id="BMVX01000015">
    <property type="protein sequence ID" value="GGZ76829.1"/>
    <property type="molecule type" value="Genomic_DNA"/>
</dbReference>
<dbReference type="KEGG" id="ssub:CP968_12775"/>
<name>A0A5P2UN73_9ACTN</name>
<dbReference type="AlphaFoldDB" id="A0A5P2UN73"/>